<evidence type="ECO:0000313" key="2">
    <source>
        <dbReference type="EMBL" id="NNM45080.1"/>
    </source>
</evidence>
<dbReference type="Proteomes" id="UP000588586">
    <property type="component" value="Unassembled WGS sequence"/>
</dbReference>
<proteinExistence type="predicted"/>
<dbReference type="Pfam" id="PF00561">
    <property type="entry name" value="Abhydrolase_1"/>
    <property type="match status" value="1"/>
</dbReference>
<evidence type="ECO:0000313" key="3">
    <source>
        <dbReference type="Proteomes" id="UP000588586"/>
    </source>
</evidence>
<organism evidence="2 3">
    <name type="scientific">Knoellia koreensis</name>
    <dbReference type="NCBI Taxonomy" id="2730921"/>
    <lineage>
        <taxon>Bacteria</taxon>
        <taxon>Bacillati</taxon>
        <taxon>Actinomycetota</taxon>
        <taxon>Actinomycetes</taxon>
        <taxon>Micrococcales</taxon>
        <taxon>Intrasporangiaceae</taxon>
        <taxon>Knoellia</taxon>
    </lineage>
</organism>
<reference evidence="2 3" key="1">
    <citation type="submission" date="2020-04" db="EMBL/GenBank/DDBJ databases">
        <title>Knoellia sp. isolate from air conditioner.</title>
        <authorList>
            <person name="Chea S."/>
            <person name="Kim D.-U."/>
        </authorList>
    </citation>
    <scope>NUCLEOTIDE SEQUENCE [LARGE SCALE GENOMIC DNA]</scope>
    <source>
        <strain evidence="2 3">DB2414S</strain>
    </source>
</reference>
<dbReference type="InterPro" id="IPR011942">
    <property type="entry name" value="PHA_depoly_arom"/>
</dbReference>
<dbReference type="PRINTS" id="PR00111">
    <property type="entry name" value="ABHYDROLASE"/>
</dbReference>
<dbReference type="GO" id="GO:0047372">
    <property type="term" value="F:monoacylglycerol lipase activity"/>
    <property type="evidence" value="ECO:0007669"/>
    <property type="project" value="TreeGrafter"/>
</dbReference>
<keyword evidence="3" id="KW-1185">Reference proteome</keyword>
<accession>A0A849H5L6</accession>
<dbReference type="PANTHER" id="PTHR43798">
    <property type="entry name" value="MONOACYLGLYCEROL LIPASE"/>
    <property type="match status" value="1"/>
</dbReference>
<dbReference type="InterPro" id="IPR050266">
    <property type="entry name" value="AB_hydrolase_sf"/>
</dbReference>
<dbReference type="NCBIfam" id="TIGR02240">
    <property type="entry name" value="PHA_depoly_arom"/>
    <property type="match status" value="1"/>
</dbReference>
<evidence type="ECO:0000259" key="1">
    <source>
        <dbReference type="Pfam" id="PF00561"/>
    </source>
</evidence>
<dbReference type="GO" id="GO:0046464">
    <property type="term" value="P:acylglycerol catabolic process"/>
    <property type="evidence" value="ECO:0007669"/>
    <property type="project" value="TreeGrafter"/>
</dbReference>
<dbReference type="RefSeq" id="WP_171242147.1">
    <property type="nucleotide sequence ID" value="NZ_JABEPQ010000001.1"/>
</dbReference>
<dbReference type="Gene3D" id="3.40.50.1820">
    <property type="entry name" value="alpha/beta hydrolase"/>
    <property type="match status" value="1"/>
</dbReference>
<sequence length="273" mass="29517">MSGVPVVRTVTVHGQRLRVSVRPGTGSGPPLLLCNGIGASLELLDPFVDALDPQIEVVRFDVPGVGGSPDPATPYRFVTLARLVTQLMSQLGHETFDVLGISWGGGLAQQLALQYPRRVRRLVLVATGTGSLMVPAGPRVLWTMATPRRYRDPEFAEQVGGLLYGGSLRDDPTAVRHLLHDRSRVGSRRGYLLQLLAGAGWTSLPFLPLLRQPTLVLAGRDDPLIPVANARILGRLIPRARVELYDDGHLALVTRADLLAPKVAAFLGARMSR</sequence>
<feature type="domain" description="AB hydrolase-1" evidence="1">
    <location>
        <begin position="29"/>
        <end position="254"/>
    </location>
</feature>
<dbReference type="AlphaFoldDB" id="A0A849H5L6"/>
<dbReference type="PANTHER" id="PTHR43798:SF5">
    <property type="entry name" value="MONOACYLGLYCEROL LIPASE ABHD6"/>
    <property type="match status" value="1"/>
</dbReference>
<dbReference type="InterPro" id="IPR000073">
    <property type="entry name" value="AB_hydrolase_1"/>
</dbReference>
<dbReference type="EMBL" id="JABEPQ010000001">
    <property type="protein sequence ID" value="NNM45080.1"/>
    <property type="molecule type" value="Genomic_DNA"/>
</dbReference>
<name>A0A849H5L6_9MICO</name>
<comment type="caution">
    <text evidence="2">The sequence shown here is derived from an EMBL/GenBank/DDBJ whole genome shotgun (WGS) entry which is preliminary data.</text>
</comment>
<protein>
    <submittedName>
        <fullName evidence="2">Poly(3-hydroxyalkanoate) depolymerase</fullName>
    </submittedName>
</protein>
<dbReference type="InterPro" id="IPR029058">
    <property type="entry name" value="AB_hydrolase_fold"/>
</dbReference>
<dbReference type="SUPFAM" id="SSF53474">
    <property type="entry name" value="alpha/beta-Hydrolases"/>
    <property type="match status" value="1"/>
</dbReference>
<dbReference type="GO" id="GO:0016020">
    <property type="term" value="C:membrane"/>
    <property type="evidence" value="ECO:0007669"/>
    <property type="project" value="TreeGrafter"/>
</dbReference>
<gene>
    <name evidence="2" type="primary">phaZ</name>
    <name evidence="2" type="ORF">HJG52_03550</name>
</gene>